<protein>
    <submittedName>
        <fullName evidence="2">Uncharacterized protein</fullName>
    </submittedName>
</protein>
<keyword evidence="1" id="KW-0472">Membrane</keyword>
<organism evidence="2 3">
    <name type="scientific">Candidatus Wallbacteria bacterium GWC2_49_35</name>
    <dbReference type="NCBI Taxonomy" id="1817813"/>
    <lineage>
        <taxon>Bacteria</taxon>
        <taxon>Candidatus Walliibacteriota</taxon>
    </lineage>
</organism>
<evidence type="ECO:0000313" key="3">
    <source>
        <dbReference type="Proteomes" id="UP000178735"/>
    </source>
</evidence>
<sequence length="159" mass="18644">MTEIGKVVRIDDDYIYVELKHNEFCSKCWRCVEEFENEDELAEAEDDEIDYDDLKVRQVLKLSNDMNVEMYDRVEIEVANNIFYVNMLLEYAMPIGDFVIGFAVAYYMSLYIEYSSPLANGLALGTIFFTISYWLARMFSADILASWNKYPKIVKIINN</sequence>
<comment type="caution">
    <text evidence="2">The sequence shown here is derived from an EMBL/GenBank/DDBJ whole genome shotgun (WGS) entry which is preliminary data.</text>
</comment>
<evidence type="ECO:0000313" key="2">
    <source>
        <dbReference type="EMBL" id="OGM07277.1"/>
    </source>
</evidence>
<gene>
    <name evidence="2" type="ORF">A2008_00145</name>
</gene>
<dbReference type="STRING" id="1817813.A2008_00145"/>
<keyword evidence="1" id="KW-1133">Transmembrane helix</keyword>
<reference evidence="2 3" key="1">
    <citation type="journal article" date="2016" name="Nat. Commun.">
        <title>Thousands of microbial genomes shed light on interconnected biogeochemical processes in an aquifer system.</title>
        <authorList>
            <person name="Anantharaman K."/>
            <person name="Brown C.T."/>
            <person name="Hug L.A."/>
            <person name="Sharon I."/>
            <person name="Castelle C.J."/>
            <person name="Probst A.J."/>
            <person name="Thomas B.C."/>
            <person name="Singh A."/>
            <person name="Wilkins M.J."/>
            <person name="Karaoz U."/>
            <person name="Brodie E.L."/>
            <person name="Williams K.H."/>
            <person name="Hubbard S.S."/>
            <person name="Banfield J.F."/>
        </authorList>
    </citation>
    <scope>NUCLEOTIDE SEQUENCE [LARGE SCALE GENOMIC DNA]</scope>
</reference>
<evidence type="ECO:0000256" key="1">
    <source>
        <dbReference type="SAM" id="Phobius"/>
    </source>
</evidence>
<dbReference type="Proteomes" id="UP000178735">
    <property type="component" value="Unassembled WGS sequence"/>
</dbReference>
<proteinExistence type="predicted"/>
<keyword evidence="1" id="KW-0812">Transmembrane</keyword>
<dbReference type="Pfam" id="PF04246">
    <property type="entry name" value="RseC_MucC"/>
    <property type="match status" value="1"/>
</dbReference>
<dbReference type="AlphaFoldDB" id="A0A1F7WXA9"/>
<accession>A0A1F7WXA9</accession>
<feature type="transmembrane region" description="Helical" evidence="1">
    <location>
        <begin position="91"/>
        <end position="112"/>
    </location>
</feature>
<feature type="transmembrane region" description="Helical" evidence="1">
    <location>
        <begin position="118"/>
        <end position="136"/>
    </location>
</feature>
<dbReference type="EMBL" id="MGFH01000047">
    <property type="protein sequence ID" value="OGM07277.1"/>
    <property type="molecule type" value="Genomic_DNA"/>
</dbReference>
<name>A0A1F7WXA9_9BACT</name>